<sequence length="76" mass="8729">MSVSPNENLVSLDAYLSLKEVLAMVKVGSSTLYRWMDDGDFPRPRQLGERCVRWTVADIKQWQDTRQTVGRLKKAS</sequence>
<gene>
    <name evidence="1" type="ORF">AGR7C_Cc150088</name>
</gene>
<evidence type="ECO:0008006" key="3">
    <source>
        <dbReference type="Google" id="ProtNLM"/>
    </source>
</evidence>
<accession>A0A1S7PF11</accession>
<organism evidence="1 2">
    <name type="scientific">Agrobacterium deltaense Zutra 3/1</name>
    <dbReference type="NCBI Taxonomy" id="1183427"/>
    <lineage>
        <taxon>Bacteria</taxon>
        <taxon>Pseudomonadati</taxon>
        <taxon>Pseudomonadota</taxon>
        <taxon>Alphaproteobacteria</taxon>
        <taxon>Hyphomicrobiales</taxon>
        <taxon>Rhizobiaceae</taxon>
        <taxon>Rhizobium/Agrobacterium group</taxon>
        <taxon>Agrobacterium</taxon>
    </lineage>
</organism>
<dbReference type="InterPro" id="IPR009061">
    <property type="entry name" value="DNA-bd_dom_put_sf"/>
</dbReference>
<name>A0A1S7PF11_9HYPH</name>
<dbReference type="PANTHER" id="PTHR36154">
    <property type="entry name" value="DNA-BINDING TRANSCRIPTIONAL ACTIVATOR ALPA"/>
    <property type="match status" value="1"/>
</dbReference>
<dbReference type="Gene3D" id="1.10.238.160">
    <property type="match status" value="1"/>
</dbReference>
<proteinExistence type="predicted"/>
<dbReference type="Proteomes" id="UP000191987">
    <property type="component" value="Unassembled WGS sequence"/>
</dbReference>
<evidence type="ECO:0000313" key="2">
    <source>
        <dbReference type="Proteomes" id="UP000191987"/>
    </source>
</evidence>
<dbReference type="SUPFAM" id="SSF46955">
    <property type="entry name" value="Putative DNA-binding domain"/>
    <property type="match status" value="1"/>
</dbReference>
<dbReference type="InterPro" id="IPR052931">
    <property type="entry name" value="Prophage_regulatory_activator"/>
</dbReference>
<dbReference type="EMBL" id="FBWG01000007">
    <property type="protein sequence ID" value="CUX20411.1"/>
    <property type="molecule type" value="Genomic_DNA"/>
</dbReference>
<reference evidence="1 2" key="1">
    <citation type="submission" date="2016-01" db="EMBL/GenBank/DDBJ databases">
        <authorList>
            <person name="Oliw E.H."/>
        </authorList>
    </citation>
    <scope>NUCLEOTIDE SEQUENCE [LARGE SCALE GENOMIC DNA]</scope>
    <source>
        <strain evidence="1 2">Zutra 3-1</strain>
    </source>
</reference>
<evidence type="ECO:0000313" key="1">
    <source>
        <dbReference type="EMBL" id="CUX20411.1"/>
    </source>
</evidence>
<dbReference type="PANTHER" id="PTHR36154:SF1">
    <property type="entry name" value="DNA-BINDING TRANSCRIPTIONAL ACTIVATOR ALPA"/>
    <property type="match status" value="1"/>
</dbReference>
<protein>
    <recommendedName>
        <fullName evidence="3">AlpA family phage regulatory protein</fullName>
    </recommendedName>
</protein>
<dbReference type="InterPro" id="IPR010260">
    <property type="entry name" value="AlpA"/>
</dbReference>
<dbReference type="RefSeq" id="WP_022556149.1">
    <property type="nucleotide sequence ID" value="NZ_LT009748.1"/>
</dbReference>
<dbReference type="AlphaFoldDB" id="A0A1S7PF11"/>
<dbReference type="Pfam" id="PF05930">
    <property type="entry name" value="Phage_AlpA"/>
    <property type="match status" value="1"/>
</dbReference>